<evidence type="ECO:0000313" key="3">
    <source>
        <dbReference type="Proteomes" id="UP001220324"/>
    </source>
</evidence>
<organism evidence="2 3">
    <name type="scientific">Penicillium frequentans</name>
    <dbReference type="NCBI Taxonomy" id="3151616"/>
    <lineage>
        <taxon>Eukaryota</taxon>
        <taxon>Fungi</taxon>
        <taxon>Dikarya</taxon>
        <taxon>Ascomycota</taxon>
        <taxon>Pezizomycotina</taxon>
        <taxon>Eurotiomycetes</taxon>
        <taxon>Eurotiomycetidae</taxon>
        <taxon>Eurotiales</taxon>
        <taxon>Aspergillaceae</taxon>
        <taxon>Penicillium</taxon>
    </lineage>
</organism>
<feature type="compositionally biased region" description="Pro residues" evidence="1">
    <location>
        <begin position="659"/>
        <end position="668"/>
    </location>
</feature>
<feature type="region of interest" description="Disordered" evidence="1">
    <location>
        <begin position="1"/>
        <end position="81"/>
    </location>
</feature>
<feature type="compositionally biased region" description="Basic and acidic residues" evidence="1">
    <location>
        <begin position="138"/>
        <end position="152"/>
    </location>
</feature>
<comment type="caution">
    <text evidence="2">The sequence shown here is derived from an EMBL/GenBank/DDBJ whole genome shotgun (WGS) entry which is preliminary data.</text>
</comment>
<evidence type="ECO:0000313" key="2">
    <source>
        <dbReference type="EMBL" id="KAJ5547419.1"/>
    </source>
</evidence>
<name>A0AAD6D2S4_9EURO</name>
<feature type="compositionally biased region" description="Pro residues" evidence="1">
    <location>
        <begin position="633"/>
        <end position="647"/>
    </location>
</feature>
<reference evidence="2 3" key="1">
    <citation type="journal article" date="2023" name="IMA Fungus">
        <title>Comparative genomic study of the Penicillium genus elucidates a diverse pangenome and 15 lateral gene transfer events.</title>
        <authorList>
            <person name="Petersen C."/>
            <person name="Sorensen T."/>
            <person name="Nielsen M.R."/>
            <person name="Sondergaard T.E."/>
            <person name="Sorensen J.L."/>
            <person name="Fitzpatrick D.A."/>
            <person name="Frisvad J.C."/>
            <person name="Nielsen K.L."/>
        </authorList>
    </citation>
    <scope>NUCLEOTIDE SEQUENCE [LARGE SCALE GENOMIC DNA]</scope>
    <source>
        <strain evidence="2 3">IBT 35679</strain>
    </source>
</reference>
<protein>
    <submittedName>
        <fullName evidence="2">Uncharacterized protein</fullName>
    </submittedName>
</protein>
<gene>
    <name evidence="2" type="ORF">N7494_005004</name>
</gene>
<sequence>MLSKRQKPQPSLQVPVPTFPLSSPITEEVEASSCSSAEGHELERSRPFDFLVKSTRQKVEKSQKEGNRSSNVAQLHRGYGESSRLSMGGIMKKKKAAKPVGLNLVTNFSLSAPSPKKIPDDSTAAPFVDLNDLKQLSRAREKERSIQKEKTKSTARRASRVGQRLEPNESHHGGFFLNPGTENSLVDRSDSGLSPSDRNVMIGLTVPYHESSDRSRELDSAGDQPLTPSIIVTPACEETFWSADTASPEGLPPRATSSVYSQSTPRLYGSETDIPPVPAIPKEHSLFRKQTEESDYLNAHFVAMTQKHQSLSAGTIFENEIDSPEVERPRTMIDDNDQSPLNRLSVNTEASRPQSQGWWNVLLSPLLGRSNTLSSRKSPLSPRFPKPSPSMLGQSQTSREKEISCFSPDTPETAVTIQWQERDKNLEQSRSIDNIDAVPPVPKRQTAMSMMFPGHRVQGEAAEYYQACAHELFSKTPYFDCFNHVCSITPPNVITSQPGIGAVVTDDRGLAFAEAENQHTKPELKDAEVATAARGLLIDVDTPSPEAMKNSECAKCSLLRASTNSTDSWASTAVDTVMDDNEKSMSELPQASSRELVIEPPVQPMAQEPAQAPVQPPIPEPAPIPAAFFPPEPTAAPAPAPFVPPEPSVREAEPTPAQYIPPQPPAPAPQSEMPIPAAPYYPPEPLVHAPPPQIINNYHYGAPPSEIPLKHQS</sequence>
<accession>A0AAD6D2S4</accession>
<feature type="compositionally biased region" description="Basic and acidic residues" evidence="1">
    <location>
        <begin position="57"/>
        <end position="67"/>
    </location>
</feature>
<evidence type="ECO:0000256" key="1">
    <source>
        <dbReference type="SAM" id="MobiDB-lite"/>
    </source>
</evidence>
<dbReference type="Proteomes" id="UP001220324">
    <property type="component" value="Unassembled WGS sequence"/>
</dbReference>
<feature type="region of interest" description="Disordered" evidence="1">
    <location>
        <begin position="633"/>
        <end position="679"/>
    </location>
</feature>
<feature type="region of interest" description="Disordered" evidence="1">
    <location>
        <begin position="373"/>
        <end position="407"/>
    </location>
</feature>
<dbReference type="AlphaFoldDB" id="A0AAD6D2S4"/>
<keyword evidence="3" id="KW-1185">Reference proteome</keyword>
<proteinExistence type="predicted"/>
<feature type="compositionally biased region" description="Basic and acidic residues" evidence="1">
    <location>
        <begin position="38"/>
        <end position="47"/>
    </location>
</feature>
<dbReference type="EMBL" id="JAQIZZ010000003">
    <property type="protein sequence ID" value="KAJ5547419.1"/>
    <property type="molecule type" value="Genomic_DNA"/>
</dbReference>
<feature type="region of interest" description="Disordered" evidence="1">
    <location>
        <begin position="138"/>
        <end position="199"/>
    </location>
</feature>